<dbReference type="GO" id="GO:0006355">
    <property type="term" value="P:regulation of DNA-templated transcription"/>
    <property type="evidence" value="ECO:0007669"/>
    <property type="project" value="InterPro"/>
</dbReference>
<gene>
    <name evidence="4" type="ORF">CWN49_09210</name>
</gene>
<proteinExistence type="predicted"/>
<reference evidence="4 5" key="1">
    <citation type="submission" date="2017-11" db="EMBL/GenBank/DDBJ databases">
        <authorList>
            <person name="Han C.G."/>
        </authorList>
    </citation>
    <scope>NUCLEOTIDE SEQUENCE [LARGE SCALE GENOMIC DNA]</scope>
    <source>
        <strain evidence="4 5">A10</strain>
    </source>
</reference>
<feature type="domain" description="PRD" evidence="3">
    <location>
        <begin position="430"/>
        <end position="532"/>
    </location>
</feature>
<dbReference type="InterPro" id="IPR036662">
    <property type="entry name" value="PTS_EIIA_man-typ_sf"/>
</dbReference>
<dbReference type="SUPFAM" id="SSF53062">
    <property type="entry name" value="PTS system fructose IIA component-like"/>
    <property type="match status" value="1"/>
</dbReference>
<evidence type="ECO:0000259" key="3">
    <source>
        <dbReference type="PROSITE" id="PS51372"/>
    </source>
</evidence>
<dbReference type="InterPro" id="IPR004701">
    <property type="entry name" value="PTS_EIIA_man-typ"/>
</dbReference>
<dbReference type="Pfam" id="PF00874">
    <property type="entry name" value="PRD"/>
    <property type="match status" value="1"/>
</dbReference>
<comment type="caution">
    <text evidence="4">The sequence shown here is derived from an EMBL/GenBank/DDBJ whole genome shotgun (WGS) entry which is preliminary data.</text>
</comment>
<dbReference type="PROSITE" id="PS51372">
    <property type="entry name" value="PRD_2"/>
    <property type="match status" value="1"/>
</dbReference>
<feature type="non-terminal residue" evidence="4">
    <location>
        <position position="1"/>
    </location>
</feature>
<accession>A0A2J5Q0J5</accession>
<dbReference type="GO" id="GO:0016020">
    <property type="term" value="C:membrane"/>
    <property type="evidence" value="ECO:0007669"/>
    <property type="project" value="InterPro"/>
</dbReference>
<evidence type="ECO:0000313" key="5">
    <source>
        <dbReference type="Proteomes" id="UP000234667"/>
    </source>
</evidence>
<feature type="domain" description="PTS EIIA type-4" evidence="2">
    <location>
        <begin position="174"/>
        <end position="318"/>
    </location>
</feature>
<protein>
    <submittedName>
        <fullName evidence="4">Fis family transcriptional regulator</fullName>
    </submittedName>
</protein>
<dbReference type="GO" id="GO:0009401">
    <property type="term" value="P:phosphoenolpyruvate-dependent sugar phosphotransferase system"/>
    <property type="evidence" value="ECO:0007669"/>
    <property type="project" value="InterPro"/>
</dbReference>
<dbReference type="InterPro" id="IPR011608">
    <property type="entry name" value="PRD"/>
</dbReference>
<dbReference type="Proteomes" id="UP000234667">
    <property type="component" value="Unassembled WGS sequence"/>
</dbReference>
<dbReference type="PROSITE" id="PS51096">
    <property type="entry name" value="PTS_EIIA_TYPE_4"/>
    <property type="match status" value="1"/>
</dbReference>
<dbReference type="InterPro" id="IPR036634">
    <property type="entry name" value="PRD_sf"/>
</dbReference>
<evidence type="ECO:0000313" key="4">
    <source>
        <dbReference type="EMBL" id="PLO71777.1"/>
    </source>
</evidence>
<organism evidence="4 5">
    <name type="scientific">Klebsiella michiganensis</name>
    <dbReference type="NCBI Taxonomy" id="1134687"/>
    <lineage>
        <taxon>Bacteria</taxon>
        <taxon>Pseudomonadati</taxon>
        <taxon>Pseudomonadota</taxon>
        <taxon>Gammaproteobacteria</taxon>
        <taxon>Enterobacterales</taxon>
        <taxon>Enterobacteriaceae</taxon>
        <taxon>Klebsiella/Raoultella group</taxon>
        <taxon>Klebsiella</taxon>
    </lineage>
</organism>
<sequence>SLVWLLRARDPVQGLIYDAQCRVLALYEAVLSKKTVWEEAQKSMGEEMETLFDRLIFDNHDANSSHLLLLITHQVREEFYRLEKRFNIQFNGNCIYALSHYLIHRSRQAQSTMSNEKSRQLEDFLAQKYPLLYRFCEEILAALALKLDIEPRRIDLLLLVLWLQKNGAISQQQVTRAVILAHGYATASSIANVANRLLKSQLFESFDMPLDVTPEAIANQVMAWIESHALASGLIILVDMGSLNAIHSHFNRRLSTPMAIINNVSTGMAMYVGERVLQGDMLEDIVREIGDDLAVEHQLYYPQTDKPRAILTTCATGLGAAANLSALLKASIPETLGIDIVACDVETLADPARRAPMLSRYEVLAIVGTLDPHLPDLPWISLDSLISGEGSRPLMRIFGELASAEQVSEINNLILKNFSLRRVIESVTILDTGKVINQVEQFLLRYEHLAGCDVPNDRKVALYVHISCLIERLIRNASPSHYSGKQCPESELVILREAFSVIENGYSVKIPAVELYYIHDILTRETEFIQEDQEF</sequence>
<reference evidence="4 5" key="2">
    <citation type="submission" date="2018-01" db="EMBL/GenBank/DDBJ databases">
        <title>Genomic study of Klebsiella pneumoniae.</title>
        <authorList>
            <person name="Yang Y."/>
            <person name="Bicalho R."/>
        </authorList>
    </citation>
    <scope>NUCLEOTIDE SEQUENCE [LARGE SCALE GENOMIC DNA]</scope>
    <source>
        <strain evidence="4 5">A10</strain>
    </source>
</reference>
<evidence type="ECO:0000259" key="2">
    <source>
        <dbReference type="PROSITE" id="PS51096"/>
    </source>
</evidence>
<dbReference type="SUPFAM" id="SSF63520">
    <property type="entry name" value="PTS-regulatory domain, PRD"/>
    <property type="match status" value="1"/>
</dbReference>
<dbReference type="AlphaFoldDB" id="A0A2J5Q0J5"/>
<evidence type="ECO:0000256" key="1">
    <source>
        <dbReference type="ARBA" id="ARBA00022679"/>
    </source>
</evidence>
<dbReference type="EMBL" id="PIDR01000206">
    <property type="protein sequence ID" value="PLO71777.1"/>
    <property type="molecule type" value="Genomic_DNA"/>
</dbReference>
<keyword evidence="1" id="KW-0808">Transferase</keyword>
<name>A0A2J5Q0J5_9ENTR</name>
<dbReference type="GO" id="GO:0016740">
    <property type="term" value="F:transferase activity"/>
    <property type="evidence" value="ECO:0007669"/>
    <property type="project" value="UniProtKB-KW"/>
</dbReference>
<dbReference type="Gene3D" id="3.40.50.510">
    <property type="entry name" value="Phosphotransferase system, mannose-type IIA component"/>
    <property type="match status" value="1"/>
</dbReference>
<dbReference type="Pfam" id="PF03610">
    <property type="entry name" value="EIIA-man"/>
    <property type="match status" value="1"/>
</dbReference>